<accession>A0A0E1W0Z9</accession>
<organism evidence="1">
    <name type="scientific">Burkholderia pseudomallei 1710a</name>
    <dbReference type="NCBI Taxonomy" id="320371"/>
    <lineage>
        <taxon>Bacteria</taxon>
        <taxon>Pseudomonadati</taxon>
        <taxon>Pseudomonadota</taxon>
        <taxon>Betaproteobacteria</taxon>
        <taxon>Burkholderiales</taxon>
        <taxon>Burkholderiaceae</taxon>
        <taxon>Burkholderia</taxon>
        <taxon>pseudomallei group</taxon>
    </lineage>
</organism>
<gene>
    <name evidence="1" type="ORF">BURPS1710A_A1141</name>
</gene>
<dbReference type="EMBL" id="CM000833">
    <property type="protein sequence ID" value="EET05976.1"/>
    <property type="molecule type" value="Genomic_DNA"/>
</dbReference>
<sequence>MAMYVVRFQLDLADFFFQHPVKRLQPGAPLGKLFTQYRIQPAAPLERSRKRHCAALTHH</sequence>
<reference evidence="1" key="1">
    <citation type="submission" date="2009-05" db="EMBL/GenBank/DDBJ databases">
        <authorList>
            <person name="Harkins D.M."/>
            <person name="DeShazer D."/>
            <person name="Woods D.E."/>
            <person name="Brinkac L.M."/>
            <person name="Brown K.A."/>
            <person name="Hung G.C."/>
            <person name="Tuanyok A."/>
            <person name="Zhang B."/>
            <person name="Nierman W.C."/>
        </authorList>
    </citation>
    <scope>NUCLEOTIDE SEQUENCE [LARGE SCALE GENOMIC DNA]</scope>
    <source>
        <strain evidence="1">1710a</strain>
    </source>
</reference>
<evidence type="ECO:0000313" key="1">
    <source>
        <dbReference type="EMBL" id="EET05976.1"/>
    </source>
</evidence>
<dbReference type="Proteomes" id="UP000001812">
    <property type="component" value="Chromosome II"/>
</dbReference>
<name>A0A0E1W0Z9_BURPE</name>
<dbReference type="HOGENOM" id="CLU_2951400_0_0_4"/>
<dbReference type="AlphaFoldDB" id="A0A0E1W0Z9"/>
<protein>
    <submittedName>
        <fullName evidence="1">Uncharacterized protein</fullName>
    </submittedName>
</protein>
<proteinExistence type="predicted"/>